<organism evidence="2 3">
    <name type="scientific">Volvox africanus</name>
    <dbReference type="NCBI Taxonomy" id="51714"/>
    <lineage>
        <taxon>Eukaryota</taxon>
        <taxon>Viridiplantae</taxon>
        <taxon>Chlorophyta</taxon>
        <taxon>core chlorophytes</taxon>
        <taxon>Chlorophyceae</taxon>
        <taxon>CS clade</taxon>
        <taxon>Chlamydomonadales</taxon>
        <taxon>Volvocaceae</taxon>
        <taxon>Volvox</taxon>
    </lineage>
</organism>
<protein>
    <submittedName>
        <fullName evidence="2">Uncharacterized protein</fullName>
    </submittedName>
</protein>
<feature type="region of interest" description="Disordered" evidence="1">
    <location>
        <begin position="130"/>
        <end position="159"/>
    </location>
</feature>
<feature type="region of interest" description="Disordered" evidence="1">
    <location>
        <begin position="541"/>
        <end position="562"/>
    </location>
</feature>
<feature type="region of interest" description="Disordered" evidence="1">
    <location>
        <begin position="623"/>
        <end position="677"/>
    </location>
</feature>
<feature type="compositionally biased region" description="Low complexity" evidence="1">
    <location>
        <begin position="549"/>
        <end position="561"/>
    </location>
</feature>
<dbReference type="EMBL" id="BSDZ01000013">
    <property type="protein sequence ID" value="GLI62478.1"/>
    <property type="molecule type" value="Genomic_DNA"/>
</dbReference>
<keyword evidence="3" id="KW-1185">Reference proteome</keyword>
<accession>A0ABQ5RXX4</accession>
<feature type="region of interest" description="Disordered" evidence="1">
    <location>
        <begin position="503"/>
        <end position="525"/>
    </location>
</feature>
<gene>
    <name evidence="2" type="ORF">VaNZ11_005109</name>
</gene>
<feature type="compositionally biased region" description="Polar residues" evidence="1">
    <location>
        <begin position="148"/>
        <end position="157"/>
    </location>
</feature>
<feature type="compositionally biased region" description="Basic residues" evidence="1">
    <location>
        <begin position="666"/>
        <end position="677"/>
    </location>
</feature>
<evidence type="ECO:0000313" key="2">
    <source>
        <dbReference type="EMBL" id="GLI62478.1"/>
    </source>
</evidence>
<proteinExistence type="predicted"/>
<feature type="non-terminal residue" evidence="2">
    <location>
        <position position="1"/>
    </location>
</feature>
<evidence type="ECO:0000313" key="3">
    <source>
        <dbReference type="Proteomes" id="UP001165090"/>
    </source>
</evidence>
<reference evidence="2 3" key="1">
    <citation type="journal article" date="2023" name="IScience">
        <title>Expanded male sex-determining region conserved during the evolution of homothallism in the green alga Volvox.</title>
        <authorList>
            <person name="Yamamoto K."/>
            <person name="Matsuzaki R."/>
            <person name="Mahakham W."/>
            <person name="Heman W."/>
            <person name="Sekimoto H."/>
            <person name="Kawachi M."/>
            <person name="Minakuchi Y."/>
            <person name="Toyoda A."/>
            <person name="Nozaki H."/>
        </authorList>
    </citation>
    <scope>NUCLEOTIDE SEQUENCE [LARGE SCALE GENOMIC DNA]</scope>
    <source>
        <strain evidence="2 3">NIES-4468</strain>
    </source>
</reference>
<dbReference type="Proteomes" id="UP001165090">
    <property type="component" value="Unassembled WGS sequence"/>
</dbReference>
<name>A0ABQ5RXX4_9CHLO</name>
<comment type="caution">
    <text evidence="2">The sequence shown here is derived from an EMBL/GenBank/DDBJ whole genome shotgun (WGS) entry which is preliminary data.</text>
</comment>
<feature type="compositionally biased region" description="Gly residues" evidence="1">
    <location>
        <begin position="130"/>
        <end position="144"/>
    </location>
</feature>
<sequence length="677" mass="68905">GSGGSSSIGGGGSAPTPQPRALQRLCRTFQQIYHQQYQMQQQQHQQHQQIVTQQQLLRQRLLLMQQQGHHNGVDGLGVSDLRPWINTEPSMTASEQSITDSRMRQSMSGTVMSVTSTAAGALLSGASGIGSEGSGGMAEGGGQRFGESGNSNNSEPQRTLMLVGPAGNIRARPAAGQLGLPSALSTVPDLPTPITSSCWSRDNSRNPLTSQQLPSNISVFTANTGALSALPLQYPSALTGPAALAALAAATSSSSAADHQSTLDGYIHNHTHAERRVVASSLSRCESTATNYAPLVILGTGGSAMGHSALVSVSPVDTFTRTNEHIGMLTTAFPGSADGATEAAAAAMPGAPEQYGGQVHIPSSTAASSNGEGNATSAIAAVLTRGSPGILSSGNGESVNSNSAPGRAVVPAMLLTSVGGGAGSYGGDVTMSRAENTAAVYNSSVLLSSHQSMGTPGSAAATAASNSQVNVAGAERCGPSSEVWSGSVSGVVWGAGERLATKRPEGMRLVGGSGGSGSSSTSQSVRRSAASVAAAFFLKRGRHHHHHQVQQQQPQQQQQQHWDNQIYSSNNVLSSLGDRISAVEDAGGRTLRRLGSSGGFSSSGANIGAAATAMATATATAMASDGAEPAVDGPRERRLGKARSSNLSGSTSGGALAGMLRTLSKYQKRSSSKNLRT</sequence>
<evidence type="ECO:0000256" key="1">
    <source>
        <dbReference type="SAM" id="MobiDB-lite"/>
    </source>
</evidence>